<evidence type="ECO:0000313" key="2">
    <source>
        <dbReference type="Proteomes" id="UP000778523"/>
    </source>
</evidence>
<name>A0ABX2ICC5_9RHOO</name>
<protein>
    <submittedName>
        <fullName evidence="1">Uncharacterized protein</fullName>
    </submittedName>
</protein>
<comment type="caution">
    <text evidence="1">The sequence shown here is derived from an EMBL/GenBank/DDBJ whole genome shotgun (WGS) entry which is preliminary data.</text>
</comment>
<dbReference type="EMBL" id="JABCSC020000001">
    <property type="protein sequence ID" value="NSL54169.1"/>
    <property type="molecule type" value="Genomic_DNA"/>
</dbReference>
<accession>A0ABX2ICC5</accession>
<sequence>MDATRSSTAPQHLLLALVLAGLLLFAAHAASTRLLAPAPVAPAQATASAPSDLVARVEEANQAELRRARVAREQQLIETDRQRREQNMQAALAAREQADAFDRIERERKEQAWQRFYVKPRKCNNASEPTITVECSNHFLREQQRFEKQWAEGKPDKP</sequence>
<reference evidence="1 2" key="1">
    <citation type="submission" date="2020-06" db="EMBL/GenBank/DDBJ databases">
        <title>Draft genome of Uliginosibacterium sp. IMCC34675.</title>
        <authorList>
            <person name="Song J."/>
        </authorList>
    </citation>
    <scope>NUCLEOTIDE SEQUENCE [LARGE SCALE GENOMIC DNA]</scope>
    <source>
        <strain evidence="1 2">IMCC34675</strain>
    </source>
</reference>
<evidence type="ECO:0000313" key="1">
    <source>
        <dbReference type="EMBL" id="NSL54169.1"/>
    </source>
</evidence>
<dbReference type="RefSeq" id="WP_170020662.1">
    <property type="nucleotide sequence ID" value="NZ_JABCSC020000001.1"/>
</dbReference>
<organism evidence="1 2">
    <name type="scientific">Uliginosibacterium aquaticum</name>
    <dbReference type="NCBI Taxonomy" id="2731212"/>
    <lineage>
        <taxon>Bacteria</taxon>
        <taxon>Pseudomonadati</taxon>
        <taxon>Pseudomonadota</taxon>
        <taxon>Betaproteobacteria</taxon>
        <taxon>Rhodocyclales</taxon>
        <taxon>Zoogloeaceae</taxon>
        <taxon>Uliginosibacterium</taxon>
    </lineage>
</organism>
<proteinExistence type="predicted"/>
<keyword evidence="2" id="KW-1185">Reference proteome</keyword>
<gene>
    <name evidence="1" type="ORF">HJ583_003955</name>
</gene>
<dbReference type="Proteomes" id="UP000778523">
    <property type="component" value="Unassembled WGS sequence"/>
</dbReference>